<proteinExistence type="predicted"/>
<dbReference type="InterPro" id="IPR001509">
    <property type="entry name" value="Epimerase_deHydtase"/>
</dbReference>
<reference evidence="2 3" key="1">
    <citation type="submission" date="2023-03" db="EMBL/GenBank/DDBJ databases">
        <title>Bacillus Genome Sequencing.</title>
        <authorList>
            <person name="Dunlap C."/>
        </authorList>
    </citation>
    <scope>NUCLEOTIDE SEQUENCE [LARGE SCALE GENOMIC DNA]</scope>
    <source>
        <strain evidence="2 3">B-23453</strain>
    </source>
</reference>
<accession>A0ABU6MBI3</accession>
<feature type="domain" description="NAD-dependent epimerase/dehydratase" evidence="1">
    <location>
        <begin position="4"/>
        <end position="177"/>
    </location>
</feature>
<organism evidence="2 3">
    <name type="scientific">Heyndrickxia acidicola</name>
    <dbReference type="NCBI Taxonomy" id="209389"/>
    <lineage>
        <taxon>Bacteria</taxon>
        <taxon>Bacillati</taxon>
        <taxon>Bacillota</taxon>
        <taxon>Bacilli</taxon>
        <taxon>Bacillales</taxon>
        <taxon>Bacillaceae</taxon>
        <taxon>Heyndrickxia</taxon>
    </lineage>
</organism>
<sequence length="294" mass="33703">MKSALVLGGTRFFGVKLVQALLEKGVKVTVATRGNTEVPFYDQVEKIQFDRSNSASFHSAFEGRKWDIIYDQICYSSNEAKNAISVFSNKTDKYVFTSSLSVYELKDKILEESDFDPYTYPVRYTESDEVTYNEGKRLAEAVFFQESPFPVTAVRFPIVLGEQDYTERMLFYIRKALHDEVIYLRNPDASICFISEEEAGDFLAWIGLQSYSGPINACTNGSVRLNEFIEYINETTHKRAHVQQSSDDSRSTPYSIPGNWVMSNEKARSLGYRFKELKEYLPDIIQTEVQKLKG</sequence>
<dbReference type="Pfam" id="PF01370">
    <property type="entry name" value="Epimerase"/>
    <property type="match status" value="1"/>
</dbReference>
<evidence type="ECO:0000313" key="2">
    <source>
        <dbReference type="EMBL" id="MED1201742.1"/>
    </source>
</evidence>
<dbReference type="InterPro" id="IPR036291">
    <property type="entry name" value="NAD(P)-bd_dom_sf"/>
</dbReference>
<gene>
    <name evidence="2" type="ORF">P4T90_01405</name>
</gene>
<evidence type="ECO:0000259" key="1">
    <source>
        <dbReference type="Pfam" id="PF01370"/>
    </source>
</evidence>
<dbReference type="Gene3D" id="3.40.50.720">
    <property type="entry name" value="NAD(P)-binding Rossmann-like Domain"/>
    <property type="match status" value="1"/>
</dbReference>
<dbReference type="SUPFAM" id="SSF51735">
    <property type="entry name" value="NAD(P)-binding Rossmann-fold domains"/>
    <property type="match status" value="1"/>
</dbReference>
<evidence type="ECO:0000313" key="3">
    <source>
        <dbReference type="Proteomes" id="UP001341444"/>
    </source>
</evidence>
<dbReference type="PANTHER" id="PTHR43245">
    <property type="entry name" value="BIFUNCTIONAL POLYMYXIN RESISTANCE PROTEIN ARNA"/>
    <property type="match status" value="1"/>
</dbReference>
<protein>
    <submittedName>
        <fullName evidence="2">NAD-dependent epimerase/dehydratase family protein</fullName>
    </submittedName>
</protein>
<keyword evidence="3" id="KW-1185">Reference proteome</keyword>
<comment type="caution">
    <text evidence="2">The sequence shown here is derived from an EMBL/GenBank/DDBJ whole genome shotgun (WGS) entry which is preliminary data.</text>
</comment>
<dbReference type="RefSeq" id="WP_066263644.1">
    <property type="nucleotide sequence ID" value="NZ_JARMAB010000002.1"/>
</dbReference>
<name>A0ABU6MBI3_9BACI</name>
<dbReference type="Proteomes" id="UP001341444">
    <property type="component" value="Unassembled WGS sequence"/>
</dbReference>
<dbReference type="InterPro" id="IPR050177">
    <property type="entry name" value="Lipid_A_modif_metabolic_enz"/>
</dbReference>
<dbReference type="EMBL" id="JARMAB010000002">
    <property type="protein sequence ID" value="MED1201742.1"/>
    <property type="molecule type" value="Genomic_DNA"/>
</dbReference>